<evidence type="ECO:0000313" key="17">
    <source>
        <dbReference type="EMBL" id="SLN73461.1"/>
    </source>
</evidence>
<dbReference type="InterPro" id="IPR036043">
    <property type="entry name" value="Phosphoglycerate_kinase_sf"/>
</dbReference>
<dbReference type="GO" id="GO:0006096">
    <property type="term" value="P:glycolytic process"/>
    <property type="evidence" value="ECO:0007669"/>
    <property type="project" value="UniProtKB-UniRule"/>
</dbReference>
<feature type="binding site" evidence="13">
    <location>
        <position position="37"/>
    </location>
    <ligand>
        <name>substrate</name>
    </ligand>
</feature>
<keyword evidence="7 13" id="KW-0963">Cytoplasm</keyword>
<feature type="binding site" evidence="14">
    <location>
        <position position="152"/>
    </location>
    <ligand>
        <name>(2R)-3-phosphoglycerate</name>
        <dbReference type="ChEBI" id="CHEBI:58272"/>
    </ligand>
</feature>
<dbReference type="UniPathway" id="UPA00109">
    <property type="reaction ID" value="UER00185"/>
</dbReference>
<feature type="binding site" evidence="13 15">
    <location>
        <begin position="354"/>
        <end position="357"/>
    </location>
    <ligand>
        <name>ATP</name>
        <dbReference type="ChEBI" id="CHEBI:30616"/>
    </ligand>
</feature>
<dbReference type="EC" id="2.7.2.3" evidence="5 13"/>
<dbReference type="InterPro" id="IPR015824">
    <property type="entry name" value="Phosphoglycerate_kinase_N"/>
</dbReference>
<dbReference type="PIRSF" id="PIRSF000724">
    <property type="entry name" value="Pgk"/>
    <property type="match status" value="1"/>
</dbReference>
<comment type="subcellular location">
    <subcellularLocation>
        <location evidence="13">Cytoplasm</location>
    </subcellularLocation>
</comment>
<dbReference type="FunCoup" id="A0A1Y5U0E0">
    <property type="interactions" value="566"/>
</dbReference>
<organism evidence="17 18">
    <name type="scientific">Oceanibacterium hippocampi</name>
    <dbReference type="NCBI Taxonomy" id="745714"/>
    <lineage>
        <taxon>Bacteria</taxon>
        <taxon>Pseudomonadati</taxon>
        <taxon>Pseudomonadota</taxon>
        <taxon>Alphaproteobacteria</taxon>
        <taxon>Sneathiellales</taxon>
        <taxon>Sneathiellaceae</taxon>
        <taxon>Oceanibacterium</taxon>
    </lineage>
</organism>
<gene>
    <name evidence="13 17" type="primary">pgk</name>
    <name evidence="17" type="ORF">OCH7691_03607</name>
</gene>
<dbReference type="Pfam" id="PF00162">
    <property type="entry name" value="PGK"/>
    <property type="match status" value="1"/>
</dbReference>
<dbReference type="FunFam" id="3.40.50.1260:FF:000006">
    <property type="entry name" value="Phosphoglycerate kinase"/>
    <property type="match status" value="1"/>
</dbReference>
<name>A0A1Y5U0E0_9PROT</name>
<comment type="caution">
    <text evidence="13">Lacks conserved residue(s) required for the propagation of feature annotation.</text>
</comment>
<dbReference type="InParanoid" id="A0A1Y5U0E0"/>
<dbReference type="GO" id="GO:0005524">
    <property type="term" value="F:ATP binding"/>
    <property type="evidence" value="ECO:0007669"/>
    <property type="project" value="UniProtKB-KW"/>
</dbReference>
<keyword evidence="9 13" id="KW-0547">Nucleotide-binding</keyword>
<sequence>MADFRTLDDAAVKGRRVLVRVDLNVPMKDGRVTDATRIDRILPTLRELAASGARIGILAHFGRPKGEPVPEMSLRPVVGPLAERLGVPVAFADDCIGDEAEAAMAALGDGQAVLLENTRFHKGEERNDPDFVARLAKLGEIYVNDAFSCAHRAHASSEGLAHRLPAYAGRNMEAELKALGNALERPERPLTAIVGGAKVSTKLALLGNLVTRVDNLIIGGGMANTFLHAQGIKVGASLCEPDLADTAREILAKADKAGCRIVLPTDAIVAREFAANAAHRAVSIDAVADDDMILDVGPESVMAVNTLLEVSKTLVWNGPLGAFETPPFEAGTVAVADHAANLCADGRLLAVGGGGDTVAALAMANAADRFTYVSTAGGAFLEWIEGRELPGVKALSTTVC</sequence>
<evidence type="ECO:0000256" key="8">
    <source>
        <dbReference type="ARBA" id="ARBA00022679"/>
    </source>
</evidence>
<dbReference type="PROSITE" id="PS00111">
    <property type="entry name" value="PGLYCERATE_KINASE"/>
    <property type="match status" value="1"/>
</dbReference>
<feature type="binding site" evidence="13">
    <location>
        <position position="119"/>
    </location>
    <ligand>
        <name>substrate</name>
    </ligand>
</feature>
<keyword evidence="12 13" id="KW-0324">Glycolysis</keyword>
<dbReference type="AlphaFoldDB" id="A0A1Y5U0E0"/>
<dbReference type="OrthoDB" id="9808460at2"/>
<reference evidence="17 18" key="1">
    <citation type="submission" date="2017-03" db="EMBL/GenBank/DDBJ databases">
        <authorList>
            <person name="Afonso C.L."/>
            <person name="Miller P.J."/>
            <person name="Scott M.A."/>
            <person name="Spackman E."/>
            <person name="Goraichik I."/>
            <person name="Dimitrov K.M."/>
            <person name="Suarez D.L."/>
            <person name="Swayne D.E."/>
        </authorList>
    </citation>
    <scope>NUCLEOTIDE SEQUENCE [LARGE SCALE GENOMIC DNA]</scope>
    <source>
        <strain evidence="17 18">CECT 7691</strain>
    </source>
</reference>
<dbReference type="FunFam" id="3.40.50.1260:FF:000031">
    <property type="entry name" value="Phosphoglycerate kinase 1"/>
    <property type="match status" value="1"/>
</dbReference>
<evidence type="ECO:0000256" key="12">
    <source>
        <dbReference type="ARBA" id="ARBA00023152"/>
    </source>
</evidence>
<evidence type="ECO:0000256" key="5">
    <source>
        <dbReference type="ARBA" id="ARBA00013061"/>
    </source>
</evidence>
<comment type="catalytic activity">
    <reaction evidence="1 13 16">
        <text>(2R)-3-phosphoglycerate + ATP = (2R)-3-phospho-glyceroyl phosphate + ADP</text>
        <dbReference type="Rhea" id="RHEA:14801"/>
        <dbReference type="ChEBI" id="CHEBI:30616"/>
        <dbReference type="ChEBI" id="CHEBI:57604"/>
        <dbReference type="ChEBI" id="CHEBI:58272"/>
        <dbReference type="ChEBI" id="CHEBI:456216"/>
        <dbReference type="EC" id="2.7.2.3"/>
    </reaction>
</comment>
<dbReference type="PANTHER" id="PTHR11406">
    <property type="entry name" value="PHOSPHOGLYCERATE KINASE"/>
    <property type="match status" value="1"/>
</dbReference>
<comment type="subunit">
    <text evidence="4 13">Monomer.</text>
</comment>
<keyword evidence="10 13" id="KW-0418">Kinase</keyword>
<evidence type="ECO:0000256" key="3">
    <source>
        <dbReference type="ARBA" id="ARBA00008982"/>
    </source>
</evidence>
<evidence type="ECO:0000256" key="13">
    <source>
        <dbReference type="HAMAP-Rule" id="MF_00145"/>
    </source>
</evidence>
<evidence type="ECO:0000313" key="18">
    <source>
        <dbReference type="Proteomes" id="UP000193200"/>
    </source>
</evidence>
<evidence type="ECO:0000256" key="10">
    <source>
        <dbReference type="ARBA" id="ARBA00022777"/>
    </source>
</evidence>
<dbReference type="InterPro" id="IPR015911">
    <property type="entry name" value="Phosphoglycerate_kinase_CS"/>
</dbReference>
<evidence type="ECO:0000256" key="6">
    <source>
        <dbReference type="ARBA" id="ARBA00016471"/>
    </source>
</evidence>
<comment type="pathway">
    <text evidence="2 13">Carbohydrate degradation; glycolysis; pyruvate from D-glyceraldehyde 3-phosphate: step 2/5.</text>
</comment>
<accession>A0A1Y5U0E0</accession>
<keyword evidence="11 13" id="KW-0067">ATP-binding</keyword>
<dbReference type="GO" id="GO:0004618">
    <property type="term" value="F:phosphoglycerate kinase activity"/>
    <property type="evidence" value="ECO:0007669"/>
    <property type="project" value="UniProtKB-UniRule"/>
</dbReference>
<evidence type="ECO:0000256" key="15">
    <source>
        <dbReference type="PIRSR" id="PIRSR000724-2"/>
    </source>
</evidence>
<evidence type="ECO:0000256" key="1">
    <source>
        <dbReference type="ARBA" id="ARBA00000642"/>
    </source>
</evidence>
<dbReference type="SUPFAM" id="SSF53748">
    <property type="entry name" value="Phosphoglycerate kinase"/>
    <property type="match status" value="1"/>
</dbReference>
<comment type="similarity">
    <text evidence="3 13 16">Belongs to the phosphoglycerate kinase family.</text>
</comment>
<evidence type="ECO:0000256" key="9">
    <source>
        <dbReference type="ARBA" id="ARBA00022741"/>
    </source>
</evidence>
<dbReference type="PANTHER" id="PTHR11406:SF23">
    <property type="entry name" value="PHOSPHOGLYCERATE KINASE 1, CHLOROPLASTIC-RELATED"/>
    <property type="match status" value="1"/>
</dbReference>
<feature type="binding site" evidence="13 14">
    <location>
        <begin position="22"/>
        <end position="24"/>
    </location>
    <ligand>
        <name>substrate</name>
    </ligand>
</feature>
<evidence type="ECO:0000256" key="2">
    <source>
        <dbReference type="ARBA" id="ARBA00004838"/>
    </source>
</evidence>
<dbReference type="GO" id="GO:0005829">
    <property type="term" value="C:cytosol"/>
    <property type="evidence" value="ECO:0007669"/>
    <property type="project" value="TreeGrafter"/>
</dbReference>
<feature type="binding site" evidence="13 15">
    <location>
        <position position="202"/>
    </location>
    <ligand>
        <name>ATP</name>
        <dbReference type="ChEBI" id="CHEBI:30616"/>
    </ligand>
</feature>
<dbReference type="GO" id="GO:0006094">
    <property type="term" value="P:gluconeogenesis"/>
    <property type="evidence" value="ECO:0007669"/>
    <property type="project" value="TreeGrafter"/>
</dbReference>
<proteinExistence type="inferred from homology"/>
<feature type="binding site" evidence="14">
    <location>
        <position position="37"/>
    </location>
    <ligand>
        <name>(2R)-3-phosphoglycerate</name>
        <dbReference type="ChEBI" id="CHEBI:58272"/>
    </ligand>
</feature>
<dbReference type="RefSeq" id="WP_085884938.1">
    <property type="nucleotide sequence ID" value="NZ_FWFR01000003.1"/>
</dbReference>
<dbReference type="PRINTS" id="PR00477">
    <property type="entry name" value="PHGLYCKINASE"/>
</dbReference>
<feature type="binding site" evidence="13 15">
    <location>
        <position position="324"/>
    </location>
    <ligand>
        <name>ATP</name>
        <dbReference type="ChEBI" id="CHEBI:30616"/>
    </ligand>
</feature>
<dbReference type="EMBL" id="FWFR01000003">
    <property type="protein sequence ID" value="SLN73461.1"/>
    <property type="molecule type" value="Genomic_DNA"/>
</dbReference>
<evidence type="ECO:0000256" key="11">
    <source>
        <dbReference type="ARBA" id="ARBA00022840"/>
    </source>
</evidence>
<evidence type="ECO:0000256" key="4">
    <source>
        <dbReference type="ARBA" id="ARBA00011245"/>
    </source>
</evidence>
<evidence type="ECO:0000256" key="14">
    <source>
        <dbReference type="PIRSR" id="PIRSR000724-1"/>
    </source>
</evidence>
<keyword evidence="18" id="KW-1185">Reference proteome</keyword>
<keyword evidence="8 13" id="KW-0808">Transferase</keyword>
<evidence type="ECO:0000256" key="7">
    <source>
        <dbReference type="ARBA" id="ARBA00022490"/>
    </source>
</evidence>
<evidence type="ECO:0000256" key="16">
    <source>
        <dbReference type="RuleBase" id="RU000532"/>
    </source>
</evidence>
<feature type="binding site" evidence="13 14">
    <location>
        <begin position="60"/>
        <end position="63"/>
    </location>
    <ligand>
        <name>substrate</name>
    </ligand>
</feature>
<dbReference type="Proteomes" id="UP000193200">
    <property type="component" value="Unassembled WGS sequence"/>
</dbReference>
<feature type="binding site" evidence="14">
    <location>
        <position position="119"/>
    </location>
    <ligand>
        <name>(2R)-3-phosphoglycerate</name>
        <dbReference type="ChEBI" id="CHEBI:58272"/>
    </ligand>
</feature>
<dbReference type="InterPro" id="IPR001576">
    <property type="entry name" value="Phosphoglycerate_kinase"/>
</dbReference>
<dbReference type="Gene3D" id="3.40.50.1260">
    <property type="entry name" value="Phosphoglycerate kinase, N-terminal domain"/>
    <property type="match status" value="2"/>
</dbReference>
<feature type="binding site" evidence="13">
    <location>
        <position position="152"/>
    </location>
    <ligand>
        <name>substrate</name>
    </ligand>
</feature>
<dbReference type="GO" id="GO:0043531">
    <property type="term" value="F:ADP binding"/>
    <property type="evidence" value="ECO:0007669"/>
    <property type="project" value="TreeGrafter"/>
</dbReference>
<protein>
    <recommendedName>
        <fullName evidence="6 13">Phosphoglycerate kinase</fullName>
        <ecNumber evidence="5 13">2.7.2.3</ecNumber>
    </recommendedName>
</protein>
<dbReference type="HAMAP" id="MF_00145">
    <property type="entry name" value="Phosphoglyc_kinase"/>
    <property type="match status" value="1"/>
</dbReference>